<gene>
    <name evidence="2" type="ORF">CONLIGDRAFT_636930</name>
</gene>
<accession>A0A1J7I9R2</accession>
<evidence type="ECO:0000256" key="1">
    <source>
        <dbReference type="SAM" id="MobiDB-lite"/>
    </source>
</evidence>
<feature type="region of interest" description="Disordered" evidence="1">
    <location>
        <begin position="14"/>
        <end position="104"/>
    </location>
</feature>
<keyword evidence="3" id="KW-1185">Reference proteome</keyword>
<evidence type="ECO:0000313" key="3">
    <source>
        <dbReference type="Proteomes" id="UP000182658"/>
    </source>
</evidence>
<evidence type="ECO:0000313" key="2">
    <source>
        <dbReference type="EMBL" id="OIW24197.1"/>
    </source>
</evidence>
<dbReference type="AlphaFoldDB" id="A0A1J7I9R2"/>
<protein>
    <submittedName>
        <fullName evidence="2">Uncharacterized protein</fullName>
    </submittedName>
</protein>
<name>A0A1J7I9R2_9PEZI</name>
<organism evidence="2 3">
    <name type="scientific">Coniochaeta ligniaria NRRL 30616</name>
    <dbReference type="NCBI Taxonomy" id="1408157"/>
    <lineage>
        <taxon>Eukaryota</taxon>
        <taxon>Fungi</taxon>
        <taxon>Dikarya</taxon>
        <taxon>Ascomycota</taxon>
        <taxon>Pezizomycotina</taxon>
        <taxon>Sordariomycetes</taxon>
        <taxon>Sordariomycetidae</taxon>
        <taxon>Coniochaetales</taxon>
        <taxon>Coniochaetaceae</taxon>
        <taxon>Coniochaeta</taxon>
    </lineage>
</organism>
<feature type="compositionally biased region" description="Low complexity" evidence="1">
    <location>
        <begin position="79"/>
        <end position="90"/>
    </location>
</feature>
<proteinExistence type="predicted"/>
<reference evidence="2 3" key="1">
    <citation type="submission" date="2016-10" db="EMBL/GenBank/DDBJ databases">
        <title>Draft genome sequence of Coniochaeta ligniaria NRRL30616, a lignocellulolytic fungus for bioabatement of inhibitors in plant biomass hydrolysates.</title>
        <authorList>
            <consortium name="DOE Joint Genome Institute"/>
            <person name="Jimenez D.J."/>
            <person name="Hector R.E."/>
            <person name="Riley R."/>
            <person name="Sun H."/>
            <person name="Grigoriev I.V."/>
            <person name="Van Elsas J.D."/>
            <person name="Nichols N.N."/>
        </authorList>
    </citation>
    <scope>NUCLEOTIDE SEQUENCE [LARGE SCALE GENOMIC DNA]</scope>
    <source>
        <strain evidence="2 3">NRRL 30616</strain>
    </source>
</reference>
<feature type="compositionally biased region" description="Low complexity" evidence="1">
    <location>
        <begin position="25"/>
        <end position="56"/>
    </location>
</feature>
<feature type="compositionally biased region" description="Polar residues" evidence="1">
    <location>
        <begin position="57"/>
        <end position="69"/>
    </location>
</feature>
<dbReference type="InParanoid" id="A0A1J7I9R2"/>
<dbReference type="EMBL" id="KV875104">
    <property type="protein sequence ID" value="OIW24197.1"/>
    <property type="molecule type" value="Genomic_DNA"/>
</dbReference>
<dbReference type="Proteomes" id="UP000182658">
    <property type="component" value="Unassembled WGS sequence"/>
</dbReference>
<sequence length="104" mass="11069">MNLWYNTYQARGPAYRAGREQAPIHPSSSTSWTAPTPTTTAPKHPPTTTLKPPSSTNNGPHPSPQQHPQTKPAVAPANSSLGASSTFTSSRPGQERGPCLRLGR</sequence>